<feature type="compositionally biased region" description="Low complexity" evidence="1">
    <location>
        <begin position="41"/>
        <end position="55"/>
    </location>
</feature>
<accession>A0AAC9PQS6</accession>
<feature type="region of interest" description="Disordered" evidence="1">
    <location>
        <begin position="1"/>
        <end position="75"/>
    </location>
</feature>
<dbReference type="Proteomes" id="UP000185511">
    <property type="component" value="Chromosome"/>
</dbReference>
<name>A0AAC9PQS6_9PSEU</name>
<proteinExistence type="predicted"/>
<dbReference type="KEGG" id="acad:UA74_06560"/>
<dbReference type="AlphaFoldDB" id="A0AAC9PQS6"/>
<gene>
    <name evidence="2" type="ORF">UA74_06560</name>
</gene>
<protein>
    <submittedName>
        <fullName evidence="2">Uncharacterized protein</fullName>
    </submittedName>
</protein>
<keyword evidence="3" id="KW-1185">Reference proteome</keyword>
<reference evidence="3" key="1">
    <citation type="submission" date="2016-06" db="EMBL/GenBank/DDBJ databases">
        <title>Complete genome sequence of Actinoalloteichus fjordicus DSM 46855 (=ADI127-17), type strain of the new species Actinoalloteichus fjordicus.</title>
        <authorList>
            <person name="Ruckert C."/>
            <person name="Nouioui I."/>
            <person name="Willmese J."/>
            <person name="van Wezel G."/>
            <person name="Klenk H.-P."/>
            <person name="Kalinowski J."/>
            <person name="Zotchev S.B."/>
        </authorList>
    </citation>
    <scope>NUCLEOTIDE SEQUENCE [LARGE SCALE GENOMIC DNA]</scope>
    <source>
        <strain evidence="3">ADI127-7</strain>
    </source>
</reference>
<sequence length="118" mass="12350">MTGGAGASATVQACRPPRTEGCRPDLGSPTAPIRSGEPAERGGSSSSDSPAADPAAPRPKEPSADHPPRWGGRFRRLEHRRDEDYSSLDVAVCGAAIVSVAEWLRLLRCAVCFPAVPS</sequence>
<feature type="compositionally biased region" description="Basic and acidic residues" evidence="1">
    <location>
        <begin position="58"/>
        <end position="68"/>
    </location>
</feature>
<evidence type="ECO:0000313" key="3">
    <source>
        <dbReference type="Proteomes" id="UP000185511"/>
    </source>
</evidence>
<evidence type="ECO:0000313" key="2">
    <source>
        <dbReference type="EMBL" id="APU13385.1"/>
    </source>
</evidence>
<dbReference type="EMBL" id="CP016076">
    <property type="protein sequence ID" value="APU13385.1"/>
    <property type="molecule type" value="Genomic_DNA"/>
</dbReference>
<organism evidence="2 3">
    <name type="scientific">Actinoalloteichus fjordicus</name>
    <dbReference type="NCBI Taxonomy" id="1612552"/>
    <lineage>
        <taxon>Bacteria</taxon>
        <taxon>Bacillati</taxon>
        <taxon>Actinomycetota</taxon>
        <taxon>Actinomycetes</taxon>
        <taxon>Pseudonocardiales</taxon>
        <taxon>Pseudonocardiaceae</taxon>
        <taxon>Actinoalloteichus</taxon>
    </lineage>
</organism>
<evidence type="ECO:0000256" key="1">
    <source>
        <dbReference type="SAM" id="MobiDB-lite"/>
    </source>
</evidence>